<dbReference type="Proteomes" id="UP000006804">
    <property type="component" value="Chromosome"/>
</dbReference>
<reference evidence="1 2" key="1">
    <citation type="submission" date="2010-11" db="EMBL/GenBank/DDBJ databases">
        <title>The complete genome of Thermotoga thermarum DSM 5069.</title>
        <authorList>
            <consortium name="US DOE Joint Genome Institute (JGI-PGF)"/>
            <person name="Lucas S."/>
            <person name="Copeland A."/>
            <person name="Lapidus A."/>
            <person name="Bruce D."/>
            <person name="Goodwin L."/>
            <person name="Pitluck S."/>
            <person name="Kyrpides N."/>
            <person name="Mavromatis K."/>
            <person name="Ivanova N."/>
            <person name="Zeytun A."/>
            <person name="Brettin T."/>
            <person name="Detter J.C."/>
            <person name="Tapia R."/>
            <person name="Han C."/>
            <person name="Land M."/>
            <person name="Hauser L."/>
            <person name="Markowitz V."/>
            <person name="Cheng J.-F."/>
            <person name="Hugenholtz P."/>
            <person name="Woyke T."/>
            <person name="Wu D."/>
            <person name="Spring S."/>
            <person name="Schroeder M."/>
            <person name="Brambilla E."/>
            <person name="Klenk H.-P."/>
            <person name="Eisen J.A."/>
        </authorList>
    </citation>
    <scope>NUCLEOTIDE SEQUENCE [LARGE SCALE GENOMIC DNA]</scope>
    <source>
        <strain evidence="1 2">DSM 5069</strain>
    </source>
</reference>
<name>F7YVS4_9THEM</name>
<evidence type="ECO:0000313" key="2">
    <source>
        <dbReference type="Proteomes" id="UP000006804"/>
    </source>
</evidence>
<dbReference type="EMBL" id="CP002351">
    <property type="protein sequence ID" value="AEH51744.1"/>
    <property type="molecule type" value="Genomic_DNA"/>
</dbReference>
<keyword evidence="2" id="KW-1185">Reference proteome</keyword>
<dbReference type="PATRIC" id="fig|688269.3.peg.1747"/>
<gene>
    <name evidence="1" type="ORF">Theth_1697</name>
</gene>
<proteinExistence type="predicted"/>
<sequence>MFVETFELKNREFDLEEDEKALDFVCGGLNSGKDIEFNFQTLCHLHFAGVPKDKDRKTLVTVLMKRKSKFGFKSMITKESDLST</sequence>
<dbReference type="AlphaFoldDB" id="F7YVS4"/>
<protein>
    <submittedName>
        <fullName evidence="1">Uncharacterized protein</fullName>
    </submittedName>
</protein>
<dbReference type="HOGENOM" id="CLU_2525067_0_0_0"/>
<dbReference type="KEGG" id="tta:Theth_1697"/>
<organism evidence="1 2">
    <name type="scientific">Pseudothermotoga thermarum DSM 5069</name>
    <dbReference type="NCBI Taxonomy" id="688269"/>
    <lineage>
        <taxon>Bacteria</taxon>
        <taxon>Thermotogati</taxon>
        <taxon>Thermotogota</taxon>
        <taxon>Thermotogae</taxon>
        <taxon>Thermotogales</taxon>
        <taxon>Thermotogaceae</taxon>
        <taxon>Pseudothermotoga</taxon>
    </lineage>
</organism>
<accession>F7YVS4</accession>
<evidence type="ECO:0000313" key="1">
    <source>
        <dbReference type="EMBL" id="AEH51744.1"/>
    </source>
</evidence>